<dbReference type="GO" id="GO:0003677">
    <property type="term" value="F:DNA binding"/>
    <property type="evidence" value="ECO:0007669"/>
    <property type="project" value="UniProtKB-KW"/>
</dbReference>
<name>A0A845AMY2_9SPHN</name>
<dbReference type="InterPro" id="IPR002878">
    <property type="entry name" value="ChsH2_C"/>
</dbReference>
<feature type="domain" description="ChsH2 C-terminal OB-fold" evidence="1">
    <location>
        <begin position="47"/>
        <end position="113"/>
    </location>
</feature>
<evidence type="ECO:0000313" key="2">
    <source>
        <dbReference type="EMBL" id="MXP30221.1"/>
    </source>
</evidence>
<proteinExistence type="predicted"/>
<dbReference type="EMBL" id="WTYE01000001">
    <property type="protein sequence ID" value="MXP32981.1"/>
    <property type="molecule type" value="Genomic_DNA"/>
</dbReference>
<dbReference type="InterPro" id="IPR012340">
    <property type="entry name" value="NA-bd_OB-fold"/>
</dbReference>
<keyword evidence="2" id="KW-0238">DNA-binding</keyword>
<dbReference type="AlphaFoldDB" id="A0A845AMY2"/>
<evidence type="ECO:0000313" key="4">
    <source>
        <dbReference type="Proteomes" id="UP000446786"/>
    </source>
</evidence>
<protein>
    <submittedName>
        <fullName evidence="2">DNA-binding protein</fullName>
    </submittedName>
</protein>
<keyword evidence="4" id="KW-1185">Reference proteome</keyword>
<organism evidence="2 4">
    <name type="scientific">Parerythrobacter jejuensis</name>
    <dbReference type="NCBI Taxonomy" id="795812"/>
    <lineage>
        <taxon>Bacteria</taxon>
        <taxon>Pseudomonadati</taxon>
        <taxon>Pseudomonadota</taxon>
        <taxon>Alphaproteobacteria</taxon>
        <taxon>Sphingomonadales</taxon>
        <taxon>Erythrobacteraceae</taxon>
        <taxon>Parerythrobacter</taxon>
    </lineage>
</organism>
<evidence type="ECO:0000259" key="1">
    <source>
        <dbReference type="Pfam" id="PF01796"/>
    </source>
</evidence>
<gene>
    <name evidence="2" type="ORF">GRI94_00120</name>
    <name evidence="3" type="ORF">GRI94_14210</name>
</gene>
<sequence>MSDLTPIDTALWSDDAQPHLMGGRLPSGEIVFPMPQGDAARDVEPYKLSRHGKLWSWTSQDFRPKEPYEGPGEGPHDFQPFLIGYVELPGEVIVESRIVDAQLEDLRLGMPMTFCIVPFNDQHTTFAFRPDADAGETAA</sequence>
<dbReference type="Pfam" id="PF01796">
    <property type="entry name" value="OB_ChsH2_C"/>
    <property type="match status" value="1"/>
</dbReference>
<dbReference type="EMBL" id="WTYE01000001">
    <property type="protein sequence ID" value="MXP30221.1"/>
    <property type="molecule type" value="Genomic_DNA"/>
</dbReference>
<dbReference type="OrthoDB" id="4303499at2"/>
<reference evidence="2 4" key="1">
    <citation type="submission" date="2019-12" db="EMBL/GenBank/DDBJ databases">
        <title>Genomic-based taxomic classification of the family Erythrobacteraceae.</title>
        <authorList>
            <person name="Xu L."/>
        </authorList>
    </citation>
    <scope>NUCLEOTIDE SEQUENCE [LARGE SCALE GENOMIC DNA]</scope>
    <source>
        <strain evidence="2 4">JCM 16677</strain>
    </source>
</reference>
<comment type="caution">
    <text evidence="2">The sequence shown here is derived from an EMBL/GenBank/DDBJ whole genome shotgun (WGS) entry which is preliminary data.</text>
</comment>
<dbReference type="RefSeq" id="WP_160777790.1">
    <property type="nucleotide sequence ID" value="NZ_BAAAZF010000001.1"/>
</dbReference>
<accession>A0A845AMY2</accession>
<dbReference type="SUPFAM" id="SSF50249">
    <property type="entry name" value="Nucleic acid-binding proteins"/>
    <property type="match status" value="1"/>
</dbReference>
<dbReference type="Proteomes" id="UP000446786">
    <property type="component" value="Unassembled WGS sequence"/>
</dbReference>
<evidence type="ECO:0000313" key="3">
    <source>
        <dbReference type="EMBL" id="MXP32981.1"/>
    </source>
</evidence>